<organism evidence="17 18">
    <name type="scientific">Roseospira visakhapatnamensis</name>
    <dbReference type="NCBI Taxonomy" id="390880"/>
    <lineage>
        <taxon>Bacteria</taxon>
        <taxon>Pseudomonadati</taxon>
        <taxon>Pseudomonadota</taxon>
        <taxon>Alphaproteobacteria</taxon>
        <taxon>Rhodospirillales</taxon>
        <taxon>Rhodospirillaceae</taxon>
        <taxon>Roseospira</taxon>
    </lineage>
</organism>
<evidence type="ECO:0000256" key="10">
    <source>
        <dbReference type="ARBA" id="ARBA00023098"/>
    </source>
</evidence>
<dbReference type="InterPro" id="IPR004570">
    <property type="entry name" value="Phosphatidylglycerol_P_synth"/>
</dbReference>
<dbReference type="InterPro" id="IPR050324">
    <property type="entry name" value="CDP-alcohol_PTase-I"/>
</dbReference>
<dbReference type="Pfam" id="PF01066">
    <property type="entry name" value="CDP-OH_P_transf"/>
    <property type="match status" value="1"/>
</dbReference>
<evidence type="ECO:0000256" key="6">
    <source>
        <dbReference type="ARBA" id="ARBA00022516"/>
    </source>
</evidence>
<dbReference type="GO" id="GO:0046474">
    <property type="term" value="P:glycerophospholipid biosynthetic process"/>
    <property type="evidence" value="ECO:0007669"/>
    <property type="project" value="TreeGrafter"/>
</dbReference>
<sequence>MAVPDRDHDRLWDRGRRLASGAPLMLAWLPNAVTTARLILVGPMVGCILAGWSGVALVVLMVAALSDALDGWLARRLRLETPLGALLDPLADKVLLSGAAVTLGWVGLLPIWLVVLMVGRDVAILAGALAFRMSGRAFVPAPSRVSRLNTLVQVVLVALVLSLNAVTGDLPAEALSMGAWIESALIGAVVVTVVGSALTYAERGWRWWRAGAPPTEGTP</sequence>
<feature type="transmembrane region" description="Helical" evidence="16">
    <location>
        <begin position="151"/>
        <end position="167"/>
    </location>
</feature>
<dbReference type="InterPro" id="IPR043130">
    <property type="entry name" value="CDP-OH_PTrfase_TM_dom"/>
</dbReference>
<evidence type="ECO:0000256" key="7">
    <source>
        <dbReference type="ARBA" id="ARBA00022679"/>
    </source>
</evidence>
<dbReference type="PIRSF" id="PIRSF000847">
    <property type="entry name" value="Phos_ph_gly_syn"/>
    <property type="match status" value="1"/>
</dbReference>
<keyword evidence="18" id="KW-1185">Reference proteome</keyword>
<dbReference type="Gene3D" id="1.20.120.1760">
    <property type="match status" value="1"/>
</dbReference>
<evidence type="ECO:0000313" key="18">
    <source>
        <dbReference type="Proteomes" id="UP000554286"/>
    </source>
</evidence>
<comment type="similarity">
    <text evidence="3 15">Belongs to the CDP-alcohol phosphatidyltransferase class-I family.</text>
</comment>
<dbReference type="Proteomes" id="UP000554286">
    <property type="component" value="Unassembled WGS sequence"/>
</dbReference>
<keyword evidence="12" id="KW-0594">Phospholipid biosynthesis</keyword>
<dbReference type="EC" id="2.7.8.5" evidence="4"/>
<comment type="subcellular location">
    <subcellularLocation>
        <location evidence="1">Membrane</location>
        <topology evidence="1">Multi-pass membrane protein</topology>
    </subcellularLocation>
</comment>
<evidence type="ECO:0000256" key="15">
    <source>
        <dbReference type="RuleBase" id="RU003750"/>
    </source>
</evidence>
<keyword evidence="8 16" id="KW-0812">Transmembrane</keyword>
<dbReference type="RefSeq" id="WP_221238283.1">
    <property type="nucleotide sequence ID" value="NZ_JACIGK010000002.1"/>
</dbReference>
<evidence type="ECO:0000256" key="1">
    <source>
        <dbReference type="ARBA" id="ARBA00004141"/>
    </source>
</evidence>
<evidence type="ECO:0000256" key="8">
    <source>
        <dbReference type="ARBA" id="ARBA00022692"/>
    </source>
</evidence>
<keyword evidence="11 16" id="KW-0472">Membrane</keyword>
<evidence type="ECO:0000256" key="14">
    <source>
        <dbReference type="ARBA" id="ARBA00048586"/>
    </source>
</evidence>
<protein>
    <recommendedName>
        <fullName evidence="5">CDP-diacylglycerol--glycerol-3-phosphate 3-phosphatidyltransferase</fullName>
        <ecNumber evidence="4">2.7.8.5</ecNumber>
    </recommendedName>
</protein>
<evidence type="ECO:0000256" key="12">
    <source>
        <dbReference type="ARBA" id="ARBA00023209"/>
    </source>
</evidence>
<comment type="caution">
    <text evidence="17">The sequence shown here is derived from an EMBL/GenBank/DDBJ whole genome shotgun (WGS) entry which is preliminary data.</text>
</comment>
<dbReference type="PANTHER" id="PTHR14269:SF11">
    <property type="entry name" value="CDP-DIACYLGLYCEROL--GLYCEROL-3-PHOSPHATE 3-PHOSPHATIDYLTRANSFERASE"/>
    <property type="match status" value="1"/>
</dbReference>
<evidence type="ECO:0000256" key="13">
    <source>
        <dbReference type="ARBA" id="ARBA00023264"/>
    </source>
</evidence>
<keyword evidence="9 16" id="KW-1133">Transmembrane helix</keyword>
<dbReference type="InterPro" id="IPR048254">
    <property type="entry name" value="CDP_ALCOHOL_P_TRANSF_CS"/>
</dbReference>
<evidence type="ECO:0000256" key="11">
    <source>
        <dbReference type="ARBA" id="ARBA00023136"/>
    </source>
</evidence>
<reference evidence="17 18" key="1">
    <citation type="submission" date="2020-08" db="EMBL/GenBank/DDBJ databases">
        <title>Genome sequencing of Purple Non-Sulfur Bacteria from various extreme environments.</title>
        <authorList>
            <person name="Mayer M."/>
        </authorList>
    </citation>
    <scope>NUCLEOTIDE SEQUENCE [LARGE SCALE GENOMIC DNA]</scope>
    <source>
        <strain evidence="17 18">JA131</strain>
    </source>
</reference>
<dbReference type="PROSITE" id="PS00379">
    <property type="entry name" value="CDP_ALCOHOL_P_TRANSF"/>
    <property type="match status" value="1"/>
</dbReference>
<gene>
    <name evidence="17" type="ORF">GGD89_000480</name>
</gene>
<feature type="transmembrane region" description="Helical" evidence="16">
    <location>
        <begin position="94"/>
        <end position="116"/>
    </location>
</feature>
<keyword evidence="6" id="KW-0444">Lipid biosynthesis</keyword>
<dbReference type="EMBL" id="JACIGK010000002">
    <property type="protein sequence ID" value="MBB4264873.1"/>
    <property type="molecule type" value="Genomic_DNA"/>
</dbReference>
<dbReference type="AlphaFoldDB" id="A0A7W6W8I7"/>
<keyword evidence="13" id="KW-1208">Phospholipid metabolism</keyword>
<comment type="pathway">
    <text evidence="2">Phospholipid metabolism; phosphatidylglycerol biosynthesis; phosphatidylglycerol from CDP-diacylglycerol: step 1/2.</text>
</comment>
<evidence type="ECO:0000256" key="9">
    <source>
        <dbReference type="ARBA" id="ARBA00022989"/>
    </source>
</evidence>
<keyword evidence="10" id="KW-0443">Lipid metabolism</keyword>
<evidence type="ECO:0000256" key="5">
    <source>
        <dbReference type="ARBA" id="ARBA00014944"/>
    </source>
</evidence>
<keyword evidence="7 15" id="KW-0808">Transferase</keyword>
<accession>A0A7W6W8I7</accession>
<dbReference type="GO" id="GO:0016020">
    <property type="term" value="C:membrane"/>
    <property type="evidence" value="ECO:0007669"/>
    <property type="project" value="UniProtKB-SubCell"/>
</dbReference>
<dbReference type="InterPro" id="IPR000462">
    <property type="entry name" value="CDP-OH_P_trans"/>
</dbReference>
<evidence type="ECO:0000313" key="17">
    <source>
        <dbReference type="EMBL" id="MBB4264873.1"/>
    </source>
</evidence>
<dbReference type="GO" id="GO:0008444">
    <property type="term" value="F:CDP-diacylglycerol-glycerol-3-phosphate 3-phosphatidyltransferase activity"/>
    <property type="evidence" value="ECO:0007669"/>
    <property type="project" value="UniProtKB-EC"/>
</dbReference>
<proteinExistence type="inferred from homology"/>
<evidence type="ECO:0000256" key="2">
    <source>
        <dbReference type="ARBA" id="ARBA00005042"/>
    </source>
</evidence>
<evidence type="ECO:0000256" key="16">
    <source>
        <dbReference type="SAM" id="Phobius"/>
    </source>
</evidence>
<dbReference type="PANTHER" id="PTHR14269">
    <property type="entry name" value="CDP-DIACYLGLYCEROL--GLYCEROL-3-PHOSPHATE 3-PHOSPHATIDYLTRANSFERASE-RELATED"/>
    <property type="match status" value="1"/>
</dbReference>
<comment type="catalytic activity">
    <reaction evidence="14">
        <text>a CDP-1,2-diacyl-sn-glycerol + sn-glycerol 3-phosphate = a 1,2-diacyl-sn-glycero-3-phospho-(1'-sn-glycero-3'-phosphate) + CMP + H(+)</text>
        <dbReference type="Rhea" id="RHEA:12593"/>
        <dbReference type="ChEBI" id="CHEBI:15378"/>
        <dbReference type="ChEBI" id="CHEBI:57597"/>
        <dbReference type="ChEBI" id="CHEBI:58332"/>
        <dbReference type="ChEBI" id="CHEBI:60110"/>
        <dbReference type="ChEBI" id="CHEBI:60377"/>
        <dbReference type="EC" id="2.7.8.5"/>
    </reaction>
</comment>
<evidence type="ECO:0000256" key="4">
    <source>
        <dbReference type="ARBA" id="ARBA00013170"/>
    </source>
</evidence>
<name>A0A7W6W8I7_9PROT</name>
<feature type="transmembrane region" description="Helical" evidence="16">
    <location>
        <begin position="179"/>
        <end position="201"/>
    </location>
</feature>
<evidence type="ECO:0000256" key="3">
    <source>
        <dbReference type="ARBA" id="ARBA00010441"/>
    </source>
</evidence>